<feature type="non-terminal residue" evidence="2">
    <location>
        <position position="1"/>
    </location>
</feature>
<comment type="caution">
    <text evidence="2">The sequence shown here is derived from an EMBL/GenBank/DDBJ whole genome shotgun (WGS) entry which is preliminary data.</text>
</comment>
<dbReference type="EMBL" id="NNAY01000027">
    <property type="protein sequence ID" value="OXU31821.1"/>
    <property type="molecule type" value="Genomic_DNA"/>
</dbReference>
<accession>A0A232FM52</accession>
<protein>
    <submittedName>
        <fullName evidence="2">Uncharacterized protein</fullName>
    </submittedName>
</protein>
<feature type="region of interest" description="Disordered" evidence="1">
    <location>
        <begin position="27"/>
        <end position="78"/>
    </location>
</feature>
<dbReference type="AlphaFoldDB" id="A0A232FM52"/>
<name>A0A232FM52_9HYME</name>
<gene>
    <name evidence="2" type="ORF">TSAR_004049</name>
</gene>
<keyword evidence="3" id="KW-1185">Reference proteome</keyword>
<sequence length="154" mass="17397">ATSYLFISSQQQKSLFLISLHVCPEAPLANERKKKKQTGRRRRRKKKKLKADDDEEKKVSQNPSPYPKLPVTRSTGYLPESVNPQITLADTRHVINPFIRDPQLQYGASSLRAAPPAQVVKLASVLHQRLHNGLTAMRISTLAVRHLALYSRPP</sequence>
<evidence type="ECO:0000313" key="3">
    <source>
        <dbReference type="Proteomes" id="UP000215335"/>
    </source>
</evidence>
<proteinExistence type="predicted"/>
<evidence type="ECO:0000313" key="2">
    <source>
        <dbReference type="EMBL" id="OXU31821.1"/>
    </source>
</evidence>
<evidence type="ECO:0000256" key="1">
    <source>
        <dbReference type="SAM" id="MobiDB-lite"/>
    </source>
</evidence>
<organism evidence="2 3">
    <name type="scientific">Trichomalopsis sarcophagae</name>
    <dbReference type="NCBI Taxonomy" id="543379"/>
    <lineage>
        <taxon>Eukaryota</taxon>
        <taxon>Metazoa</taxon>
        <taxon>Ecdysozoa</taxon>
        <taxon>Arthropoda</taxon>
        <taxon>Hexapoda</taxon>
        <taxon>Insecta</taxon>
        <taxon>Pterygota</taxon>
        <taxon>Neoptera</taxon>
        <taxon>Endopterygota</taxon>
        <taxon>Hymenoptera</taxon>
        <taxon>Apocrita</taxon>
        <taxon>Proctotrupomorpha</taxon>
        <taxon>Chalcidoidea</taxon>
        <taxon>Pteromalidae</taxon>
        <taxon>Pteromalinae</taxon>
        <taxon>Trichomalopsis</taxon>
    </lineage>
</organism>
<reference evidence="2 3" key="1">
    <citation type="journal article" date="2017" name="Curr. Biol.">
        <title>The Evolution of Venom by Co-option of Single-Copy Genes.</title>
        <authorList>
            <person name="Martinson E.O."/>
            <person name="Mrinalini"/>
            <person name="Kelkar Y.D."/>
            <person name="Chang C.H."/>
            <person name="Werren J.H."/>
        </authorList>
    </citation>
    <scope>NUCLEOTIDE SEQUENCE [LARGE SCALE GENOMIC DNA]</scope>
    <source>
        <strain evidence="2 3">Alberta</strain>
        <tissue evidence="2">Whole body</tissue>
    </source>
</reference>
<dbReference type="Proteomes" id="UP000215335">
    <property type="component" value="Unassembled WGS sequence"/>
</dbReference>
<feature type="compositionally biased region" description="Basic residues" evidence="1">
    <location>
        <begin position="32"/>
        <end position="49"/>
    </location>
</feature>